<dbReference type="Pfam" id="PF24466">
    <property type="entry name" value="DUF7578"/>
    <property type="match status" value="1"/>
</dbReference>
<evidence type="ECO:0000259" key="2">
    <source>
        <dbReference type="Pfam" id="PF24466"/>
    </source>
</evidence>
<protein>
    <submittedName>
        <fullName evidence="3">Putative retrotransposon hot spot protein (RHS)</fullName>
    </submittedName>
</protein>
<evidence type="ECO:0000313" key="4">
    <source>
        <dbReference type="Proteomes" id="UP000246078"/>
    </source>
</evidence>
<feature type="region of interest" description="Disordered" evidence="1">
    <location>
        <begin position="1"/>
        <end position="60"/>
    </location>
</feature>
<dbReference type="NCBIfam" id="TIGR01631">
    <property type="entry name" value="Trypano_RHS"/>
    <property type="match status" value="1"/>
</dbReference>
<reference evidence="3 4" key="1">
    <citation type="journal article" date="2018" name="Microb. Genom.">
        <title>Expanding an expanded genome: long-read sequencing of Trypanosoma cruzi.</title>
        <authorList>
            <person name="Berna L."/>
            <person name="Rodriguez M."/>
            <person name="Chiribao M.L."/>
            <person name="Parodi-Talice A."/>
            <person name="Pita S."/>
            <person name="Rijo G."/>
            <person name="Alvarez-Valin F."/>
            <person name="Robello C."/>
        </authorList>
    </citation>
    <scope>NUCLEOTIDE SEQUENCE [LARGE SCALE GENOMIC DNA]</scope>
    <source>
        <strain evidence="3 4">TCC</strain>
    </source>
</reference>
<evidence type="ECO:0000256" key="1">
    <source>
        <dbReference type="SAM" id="MobiDB-lite"/>
    </source>
</evidence>
<dbReference type="VEuPathDB" id="TriTrypDB:TcCL_ESM05123"/>
<dbReference type="Proteomes" id="UP000246078">
    <property type="component" value="Unassembled WGS sequence"/>
</dbReference>
<dbReference type="VEuPathDB" id="TriTrypDB:TcBrA4_0158050"/>
<accession>A0A2V2WQL8</accession>
<gene>
    <name evidence="3" type="ORF">C3747_69g62</name>
</gene>
<evidence type="ECO:0000313" key="3">
    <source>
        <dbReference type="EMBL" id="PWV10482.1"/>
    </source>
</evidence>
<comment type="caution">
    <text evidence="3">The sequence shown here is derived from an EMBL/GenBank/DDBJ whole genome shotgun (WGS) entry which is preliminary data.</text>
</comment>
<name>A0A2V2WQL8_TRYCR</name>
<dbReference type="AlphaFoldDB" id="A0A2V2WQL8"/>
<dbReference type="VEuPathDB" id="TriTrypDB:C4B63_58g228"/>
<dbReference type="VEuPathDB" id="TriTrypDB:Tc_MARK_882"/>
<organism evidence="3 4">
    <name type="scientific">Trypanosoma cruzi</name>
    <dbReference type="NCBI Taxonomy" id="5693"/>
    <lineage>
        <taxon>Eukaryota</taxon>
        <taxon>Discoba</taxon>
        <taxon>Euglenozoa</taxon>
        <taxon>Kinetoplastea</taxon>
        <taxon>Metakinetoplastina</taxon>
        <taxon>Trypanosomatida</taxon>
        <taxon>Trypanosomatidae</taxon>
        <taxon>Trypanosoma</taxon>
        <taxon>Schizotrypanum</taxon>
    </lineage>
</organism>
<dbReference type="VEuPathDB" id="TriTrypDB:C3747_69g62"/>
<dbReference type="InterPro" id="IPR006518">
    <property type="entry name" value="Trypano_RHS"/>
</dbReference>
<sequence>MSGRPESAQGGNVGSQASAVPQGNGRRRARPGSEGDTDQPAATHTRDEEAQLPQWTMSSSVEDTLLEGSTGKTEMKLNEFIRNYFGGRDVVDTNENVSMSVFVSNPEMFINDNEILGLITASQSYQELKIEVYNREIELDEREILLEAINRLHHEGVVSLGQWRDYERKDTVILLARAQINTAFSQVLRGELREAEERARRERQELGITVSSRTDDVVFEGRVCVDEMKLNDFLRWNWTAGALWTPIGMSCWRSFLRASRNIFAMREYWTKYRHQELM</sequence>
<proteinExistence type="predicted"/>
<dbReference type="InterPro" id="IPR056000">
    <property type="entry name" value="DUF7578"/>
</dbReference>
<dbReference type="VEuPathDB" id="TriTrypDB:TCSYLVIO_008944"/>
<dbReference type="VEuPathDB" id="TriTrypDB:TCDM_12019"/>
<feature type="domain" description="DUF7578" evidence="2">
    <location>
        <begin position="73"/>
        <end position="133"/>
    </location>
</feature>
<dbReference type="EMBL" id="PRFC01000069">
    <property type="protein sequence ID" value="PWV10482.1"/>
    <property type="molecule type" value="Genomic_DNA"/>
</dbReference>
<dbReference type="VEuPathDB" id="TriTrypDB:TcG_12750"/>